<sequence>MLALAWSGAARAQVARDGVAAGEARSADPAAPPAVEIQQDIIVTAQKRSENVQEVPIAVTVVSADQLARRGVQNIQDLSQASASLEFTSPGAAPGGGAFVRGIGTNQVGNATAASSVAVVLDGVVLGNANISDLFDIERVEVLKGPQGTLFGSSVSAGVLNITTKAPQIGETSAYVSSEFAIRGLGAQYSRSALRGALNLPINDTSALRLSGYFYNNNGVSVDRSTGNATDQTNFGFRGRYRWEIGDTLTFNLIGDYNHSQSNNGSGFIWRAAPAGSLLAQALDACGITPGPDNIDNCAGFPNTSSSEIGGVSAQFDLKLGTTTLTSISSYRAVGQTNFADIISINPAIARQYLQNCDFVVCNPVVSLTSGAPGDPERTSRSLITQELRLASDQNHRFEWVVGGYFQRATFDNKQRGVLIAHPSFLGMDITLADAVKLSRSDAEDYAAFGNVTVYLGDATRVIAGARFTHSRVAEHISDPINAGVPDTFYARTTADALTWRAGVQHDFSRGTMVYATVSTGYKAPQISDALSPTARFLTPIKAERPISFEIGVKQTLIPNRLYAAFDGFYTKARNFQTQSCVSAPTGILCSNITVPKVISKGLEFEVFGRLLEHTTVNLSGIFNDAKYPAGFKGADFSDLAGQQLNYAPRLKATVSVEQAIPLTDRYTLLVGGDATTRAKQSMYLSANPKYVVPSQTLLNARVSLKAGDTWSAALFARNLTNRIYPVQIYPSDAFAQGGLWQLIDPNSRRVVGFQFDAHF</sequence>
<dbReference type="Pfam" id="PF07715">
    <property type="entry name" value="Plug"/>
    <property type="match status" value="1"/>
</dbReference>
<dbReference type="PANTHER" id="PTHR32552">
    <property type="entry name" value="FERRICHROME IRON RECEPTOR-RELATED"/>
    <property type="match status" value="1"/>
</dbReference>
<keyword evidence="9 11" id="KW-0472">Membrane</keyword>
<gene>
    <name evidence="15" type="ORF">AWL63_03795</name>
</gene>
<keyword evidence="10 11" id="KW-0998">Cell outer membrane</keyword>
<accession>A0A1B3Z739</accession>
<dbReference type="EMBL" id="CP014168">
    <property type="protein sequence ID" value="AOH83226.1"/>
    <property type="molecule type" value="Genomic_DNA"/>
</dbReference>
<keyword evidence="5 11" id="KW-0812">Transmembrane</keyword>
<evidence type="ECO:0000256" key="2">
    <source>
        <dbReference type="ARBA" id="ARBA00022448"/>
    </source>
</evidence>
<comment type="subcellular location">
    <subcellularLocation>
        <location evidence="1 11">Cell outer membrane</location>
        <topology evidence="1 11">Multi-pass membrane protein</topology>
    </subcellularLocation>
</comment>
<dbReference type="InterPro" id="IPR036942">
    <property type="entry name" value="Beta-barrel_TonB_sf"/>
</dbReference>
<keyword evidence="8 12" id="KW-0798">TonB box</keyword>
<dbReference type="PANTHER" id="PTHR32552:SF81">
    <property type="entry name" value="TONB-DEPENDENT OUTER MEMBRANE RECEPTOR"/>
    <property type="match status" value="1"/>
</dbReference>
<dbReference type="GO" id="GO:0009279">
    <property type="term" value="C:cell outer membrane"/>
    <property type="evidence" value="ECO:0007669"/>
    <property type="project" value="UniProtKB-SubCell"/>
</dbReference>
<dbReference type="InterPro" id="IPR039426">
    <property type="entry name" value="TonB-dep_rcpt-like"/>
</dbReference>
<dbReference type="SUPFAM" id="SSF56935">
    <property type="entry name" value="Porins"/>
    <property type="match status" value="1"/>
</dbReference>
<dbReference type="Proteomes" id="UP000094256">
    <property type="component" value="Chromosome"/>
</dbReference>
<evidence type="ECO:0000256" key="8">
    <source>
        <dbReference type="ARBA" id="ARBA00023077"/>
    </source>
</evidence>
<dbReference type="InterPro" id="IPR012910">
    <property type="entry name" value="Plug_dom"/>
</dbReference>
<feature type="domain" description="TonB-dependent receptor plug" evidence="14">
    <location>
        <begin position="52"/>
        <end position="159"/>
    </location>
</feature>
<evidence type="ECO:0008006" key="17">
    <source>
        <dbReference type="Google" id="ProtNLM"/>
    </source>
</evidence>
<keyword evidence="3 11" id="KW-1134">Transmembrane beta strand</keyword>
<keyword evidence="4" id="KW-0410">Iron transport</keyword>
<dbReference type="KEGG" id="span:AWL63_03795"/>
<evidence type="ECO:0000256" key="3">
    <source>
        <dbReference type="ARBA" id="ARBA00022452"/>
    </source>
</evidence>
<comment type="similarity">
    <text evidence="11 12">Belongs to the TonB-dependent receptor family.</text>
</comment>
<evidence type="ECO:0000256" key="1">
    <source>
        <dbReference type="ARBA" id="ARBA00004571"/>
    </source>
</evidence>
<keyword evidence="6" id="KW-0408">Iron</keyword>
<evidence type="ECO:0000259" key="14">
    <source>
        <dbReference type="Pfam" id="PF07715"/>
    </source>
</evidence>
<keyword evidence="7" id="KW-0406">Ion transport</keyword>
<evidence type="ECO:0000256" key="12">
    <source>
        <dbReference type="RuleBase" id="RU003357"/>
    </source>
</evidence>
<evidence type="ECO:0000313" key="15">
    <source>
        <dbReference type="EMBL" id="AOH83226.1"/>
    </source>
</evidence>
<feature type="domain" description="TonB-dependent receptor-like beta-barrel" evidence="13">
    <location>
        <begin position="184"/>
        <end position="720"/>
    </location>
</feature>
<evidence type="ECO:0000259" key="13">
    <source>
        <dbReference type="Pfam" id="PF00593"/>
    </source>
</evidence>
<name>A0A1B3Z739_9SPHN</name>
<evidence type="ECO:0000256" key="10">
    <source>
        <dbReference type="ARBA" id="ARBA00023237"/>
    </source>
</evidence>
<keyword evidence="16" id="KW-1185">Reference proteome</keyword>
<organism evidence="15 16">
    <name type="scientific">Sphingomonas panacis</name>
    <dbReference type="NCBI Taxonomy" id="1560345"/>
    <lineage>
        <taxon>Bacteria</taxon>
        <taxon>Pseudomonadati</taxon>
        <taxon>Pseudomonadota</taxon>
        <taxon>Alphaproteobacteria</taxon>
        <taxon>Sphingomonadales</taxon>
        <taxon>Sphingomonadaceae</taxon>
        <taxon>Sphingomonas</taxon>
    </lineage>
</organism>
<dbReference type="STRING" id="1560345.AWL63_03795"/>
<evidence type="ECO:0000256" key="6">
    <source>
        <dbReference type="ARBA" id="ARBA00023004"/>
    </source>
</evidence>
<keyword evidence="2 11" id="KW-0813">Transport</keyword>
<evidence type="ECO:0000256" key="11">
    <source>
        <dbReference type="PROSITE-ProRule" id="PRU01360"/>
    </source>
</evidence>
<dbReference type="GO" id="GO:0006826">
    <property type="term" value="P:iron ion transport"/>
    <property type="evidence" value="ECO:0007669"/>
    <property type="project" value="UniProtKB-KW"/>
</dbReference>
<dbReference type="Gene3D" id="2.40.170.20">
    <property type="entry name" value="TonB-dependent receptor, beta-barrel domain"/>
    <property type="match status" value="1"/>
</dbReference>
<dbReference type="AlphaFoldDB" id="A0A1B3Z739"/>
<evidence type="ECO:0000256" key="9">
    <source>
        <dbReference type="ARBA" id="ARBA00023136"/>
    </source>
</evidence>
<proteinExistence type="inferred from homology"/>
<evidence type="ECO:0000256" key="5">
    <source>
        <dbReference type="ARBA" id="ARBA00022692"/>
    </source>
</evidence>
<protein>
    <recommendedName>
        <fullName evidence="17">TonB-dependent receptor</fullName>
    </recommendedName>
</protein>
<reference evidence="15 16" key="1">
    <citation type="submission" date="2016-01" db="EMBL/GenBank/DDBJ databases">
        <title>Complete genome and mega plasmid sequence of Sphingomonas panacis DCY99 elicits systemic resistance in rice to Xanthomonas oryzae.</title>
        <authorList>
            <person name="Kim Y.J."/>
            <person name="Yang D.C."/>
            <person name="Sing P."/>
        </authorList>
    </citation>
    <scope>NUCLEOTIDE SEQUENCE [LARGE SCALE GENOMIC DNA]</scope>
    <source>
        <strain evidence="15 16">DCY99</strain>
    </source>
</reference>
<evidence type="ECO:0000313" key="16">
    <source>
        <dbReference type="Proteomes" id="UP000094256"/>
    </source>
</evidence>
<evidence type="ECO:0000256" key="4">
    <source>
        <dbReference type="ARBA" id="ARBA00022496"/>
    </source>
</evidence>
<dbReference type="CDD" id="cd01347">
    <property type="entry name" value="ligand_gated_channel"/>
    <property type="match status" value="1"/>
</dbReference>
<dbReference type="Pfam" id="PF00593">
    <property type="entry name" value="TonB_dep_Rec_b-barrel"/>
    <property type="match status" value="1"/>
</dbReference>
<dbReference type="PROSITE" id="PS52016">
    <property type="entry name" value="TONB_DEPENDENT_REC_3"/>
    <property type="match status" value="1"/>
</dbReference>
<evidence type="ECO:0000256" key="7">
    <source>
        <dbReference type="ARBA" id="ARBA00023065"/>
    </source>
</evidence>
<dbReference type="InterPro" id="IPR000531">
    <property type="entry name" value="Beta-barrel_TonB"/>
</dbReference>